<keyword evidence="2" id="KW-1185">Reference proteome</keyword>
<dbReference type="HOGENOM" id="CLU_3029951_0_0_9"/>
<proteinExistence type="predicted"/>
<protein>
    <submittedName>
        <fullName evidence="1">Uncharacterized protein</fullName>
    </submittedName>
</protein>
<evidence type="ECO:0000313" key="2">
    <source>
        <dbReference type="Proteomes" id="UP000003494"/>
    </source>
</evidence>
<dbReference type="EMBL" id="ACIP02000007">
    <property type="protein sequence ID" value="EEP27363.1"/>
    <property type="molecule type" value="Genomic_DNA"/>
</dbReference>
<dbReference type="Proteomes" id="UP000003494">
    <property type="component" value="Unassembled WGS sequence"/>
</dbReference>
<organism evidence="1 2">
    <name type="scientific">Shuttleworthella satelles DSM 14600</name>
    <dbReference type="NCBI Taxonomy" id="626523"/>
    <lineage>
        <taxon>Bacteria</taxon>
        <taxon>Bacillati</taxon>
        <taxon>Bacillota</taxon>
        <taxon>Clostridia</taxon>
        <taxon>Lachnospirales</taxon>
        <taxon>Lachnospiraceae</taxon>
        <taxon>Shuttleworthella</taxon>
    </lineage>
</organism>
<accession>C4GEB0</accession>
<evidence type="ECO:0000313" key="1">
    <source>
        <dbReference type="EMBL" id="EEP27363.1"/>
    </source>
</evidence>
<dbReference type="STRING" id="626523.GCWU000342_02057"/>
<gene>
    <name evidence="1" type="ORF">GCWU000342_02057</name>
</gene>
<sequence>MLPAPCDHPPLISTDLFMVKPSRHCLPQGIRQTDTSGARLLFYQRKQGKKSAGKA</sequence>
<comment type="caution">
    <text evidence="1">The sequence shown here is derived from an EMBL/GenBank/DDBJ whole genome shotgun (WGS) entry which is preliminary data.</text>
</comment>
<dbReference type="AlphaFoldDB" id="C4GEB0"/>
<name>C4GEB0_9FIRM</name>
<reference evidence="1" key="1">
    <citation type="submission" date="2009-04" db="EMBL/GenBank/DDBJ databases">
        <authorList>
            <person name="Weinstock G."/>
            <person name="Sodergren E."/>
            <person name="Clifton S."/>
            <person name="Fulton L."/>
            <person name="Fulton B."/>
            <person name="Courtney L."/>
            <person name="Fronick C."/>
            <person name="Harrison M."/>
            <person name="Strong C."/>
            <person name="Farmer C."/>
            <person name="Delahaunty K."/>
            <person name="Markovic C."/>
            <person name="Hall O."/>
            <person name="Minx P."/>
            <person name="Tomlinson C."/>
            <person name="Mitreva M."/>
            <person name="Nelson J."/>
            <person name="Hou S."/>
            <person name="Wollam A."/>
            <person name="Pepin K.H."/>
            <person name="Johnson M."/>
            <person name="Bhonagiri V."/>
            <person name="Nash W.E."/>
            <person name="Warren W."/>
            <person name="Chinwalla A."/>
            <person name="Mardis E.R."/>
            <person name="Wilson R.K."/>
        </authorList>
    </citation>
    <scope>NUCLEOTIDE SEQUENCE [LARGE SCALE GENOMIC DNA]</scope>
    <source>
        <strain evidence="1">DSM 14600</strain>
    </source>
</reference>